<feature type="compositionally biased region" description="Polar residues" evidence="1">
    <location>
        <begin position="515"/>
        <end position="532"/>
    </location>
</feature>
<dbReference type="PANTHER" id="PTHR35729:SF1">
    <property type="entry name" value="T1B9.12 PROTEIN"/>
    <property type="match status" value="1"/>
</dbReference>
<feature type="region of interest" description="Disordered" evidence="1">
    <location>
        <begin position="507"/>
        <end position="558"/>
    </location>
</feature>
<gene>
    <name evidence="2" type="ORF">Pyn_04009</name>
</gene>
<dbReference type="STRING" id="2094558.A0A314Z2P1"/>
<evidence type="ECO:0000313" key="2">
    <source>
        <dbReference type="EMBL" id="PQP95935.1"/>
    </source>
</evidence>
<organism evidence="2 3">
    <name type="scientific">Prunus yedoensis var. nudiflora</name>
    <dbReference type="NCBI Taxonomy" id="2094558"/>
    <lineage>
        <taxon>Eukaryota</taxon>
        <taxon>Viridiplantae</taxon>
        <taxon>Streptophyta</taxon>
        <taxon>Embryophyta</taxon>
        <taxon>Tracheophyta</taxon>
        <taxon>Spermatophyta</taxon>
        <taxon>Magnoliopsida</taxon>
        <taxon>eudicotyledons</taxon>
        <taxon>Gunneridae</taxon>
        <taxon>Pentapetalae</taxon>
        <taxon>rosids</taxon>
        <taxon>fabids</taxon>
        <taxon>Rosales</taxon>
        <taxon>Rosaceae</taxon>
        <taxon>Amygdaloideae</taxon>
        <taxon>Amygdaleae</taxon>
        <taxon>Prunus</taxon>
    </lineage>
</organism>
<accession>A0A314Z2P1</accession>
<protein>
    <submittedName>
        <fullName evidence="2">Uncharacterized protein</fullName>
    </submittedName>
</protein>
<feature type="region of interest" description="Disordered" evidence="1">
    <location>
        <begin position="280"/>
        <end position="308"/>
    </location>
</feature>
<feature type="region of interest" description="Disordered" evidence="1">
    <location>
        <begin position="371"/>
        <end position="432"/>
    </location>
</feature>
<dbReference type="Proteomes" id="UP000250321">
    <property type="component" value="Unassembled WGS sequence"/>
</dbReference>
<evidence type="ECO:0000313" key="3">
    <source>
        <dbReference type="Proteomes" id="UP000250321"/>
    </source>
</evidence>
<reference evidence="2 3" key="1">
    <citation type="submission" date="2018-02" db="EMBL/GenBank/DDBJ databases">
        <title>Draft genome of wild Prunus yedoensis var. nudiflora.</title>
        <authorList>
            <person name="Baek S."/>
            <person name="Kim J.-H."/>
            <person name="Choi K."/>
            <person name="Kim G.-B."/>
            <person name="Cho A."/>
            <person name="Jang H."/>
            <person name="Shin C.-H."/>
            <person name="Yu H.-J."/>
            <person name="Mun J.-H."/>
        </authorList>
    </citation>
    <scope>NUCLEOTIDE SEQUENCE [LARGE SCALE GENOMIC DNA]</scope>
    <source>
        <strain evidence="3">cv. Jeju island</strain>
        <tissue evidence="2">Leaf</tissue>
    </source>
</reference>
<keyword evidence="3" id="KW-1185">Reference proteome</keyword>
<dbReference type="EMBL" id="PJQY01002160">
    <property type="protein sequence ID" value="PQP95935.1"/>
    <property type="molecule type" value="Genomic_DNA"/>
</dbReference>
<feature type="compositionally biased region" description="Polar residues" evidence="1">
    <location>
        <begin position="286"/>
        <end position="296"/>
    </location>
</feature>
<sequence length="558" mass="60430">MGGLRESWCFCKGVSKSEKMKAAIFSGKAPAMARIFGPGNGISGTGFLIHRSLLLTTHVNLPSVAAAESSEIRLQNGVAATLVPQVENQPAEFSAIFFITSSILDLTIVGLDAVDGDSNAQGHPHHLKTCSKPILDLGSVVFLLGYTEKKELTVGEGKVVIAQDNLIKLSTDGVMWSPGSAGFDAQGNLAFMICDPMKLATSPNTKSSSTSSSSTSSWKKDLPMQFGIPIPIICDWLNQHWEGSLDDLNKPKLPLIRLMSSGQKSEHSCASFTQRRVFKSTEADNDGTTSSSNTVSKARDQPGPSCSAAANTVEEEALTSDPHAAHVQGIPTPEIYESPKLTAVPIRRKEGSPIQLLDINFPPRVAKPAVLPQPTKKLPPNSDENFVKVPPPRSPIREENQIKNRRPTSPDADAEIASTGSVNGAQSEVQSSSFPLEVSDMQNGYSSEGETMYSAETAESRNYTSPAEGKFQQVGRSQSCVNYNRWGAAQSNPVARRALLEKQRSFIHGRKMHSQGATSQRSNDYYSPTVSSIMKKRNSEQPVRPRQSAFHSSPKWNF</sequence>
<comment type="caution">
    <text evidence="2">The sequence shown here is derived from an EMBL/GenBank/DDBJ whole genome shotgun (WGS) entry which is preliminary data.</text>
</comment>
<dbReference type="OrthoDB" id="1925372at2759"/>
<dbReference type="SUPFAM" id="SSF50494">
    <property type="entry name" value="Trypsin-like serine proteases"/>
    <property type="match status" value="1"/>
</dbReference>
<proteinExistence type="predicted"/>
<dbReference type="AlphaFoldDB" id="A0A314Z2P1"/>
<dbReference type="InterPro" id="IPR009003">
    <property type="entry name" value="Peptidase_S1_PA"/>
</dbReference>
<dbReference type="PANTHER" id="PTHR35729">
    <property type="entry name" value="T1B9.12 PROTEIN"/>
    <property type="match status" value="1"/>
</dbReference>
<evidence type="ECO:0000256" key="1">
    <source>
        <dbReference type="SAM" id="MobiDB-lite"/>
    </source>
</evidence>
<name>A0A314Z2P1_PRUYE</name>
<feature type="compositionally biased region" description="Polar residues" evidence="1">
    <location>
        <begin position="549"/>
        <end position="558"/>
    </location>
</feature>
<feature type="compositionally biased region" description="Polar residues" evidence="1">
    <location>
        <begin position="418"/>
        <end position="432"/>
    </location>
</feature>
<feature type="region of interest" description="Disordered" evidence="1">
    <location>
        <begin position="314"/>
        <end position="333"/>
    </location>
</feature>